<dbReference type="GO" id="GO:0005375">
    <property type="term" value="F:copper ion transmembrane transporter activity"/>
    <property type="evidence" value="ECO:0007669"/>
    <property type="project" value="UniProtKB-UniRule"/>
</dbReference>
<proteinExistence type="inferred from homology"/>
<comment type="similarity">
    <text evidence="4">Belongs to the copper transporter (Ctr) (TC 1.A.56) family. SLC31A subfamily.</text>
</comment>
<feature type="transmembrane region" description="Helical" evidence="4">
    <location>
        <begin position="20"/>
        <end position="39"/>
    </location>
</feature>
<dbReference type="Proteomes" id="UP000193498">
    <property type="component" value="Unassembled WGS sequence"/>
</dbReference>
<sequence>MSLNWEYHNVCVIVANWQIHTVTGLFVACFGAFSLSVMYELMRLVIRLVDLQIGLRRNSVGAAKDTQLFAMTNVSSKLSYGEKLIRSVMYAIQVSLSYCLMLLFMTLNGFLMGSAVLGGFVGFLIFSQDTLL</sequence>
<keyword evidence="6" id="KW-1185">Reference proteome</keyword>
<comment type="caution">
    <text evidence="5">The sequence shown here is derived from an EMBL/GenBank/DDBJ whole genome shotgun (WGS) entry which is preliminary data.</text>
</comment>
<evidence type="ECO:0000256" key="2">
    <source>
        <dbReference type="ARBA" id="ARBA00022989"/>
    </source>
</evidence>
<keyword evidence="4" id="KW-0406">Ion transport</keyword>
<dbReference type="AlphaFoldDB" id="A0A1Y1YXW1"/>
<dbReference type="GO" id="GO:0016020">
    <property type="term" value="C:membrane"/>
    <property type="evidence" value="ECO:0007669"/>
    <property type="project" value="UniProtKB-SubCell"/>
</dbReference>
<evidence type="ECO:0000313" key="6">
    <source>
        <dbReference type="Proteomes" id="UP000193498"/>
    </source>
</evidence>
<keyword evidence="3 4" id="KW-0472">Membrane</keyword>
<dbReference type="Pfam" id="PF04145">
    <property type="entry name" value="Ctr"/>
    <property type="match status" value="1"/>
</dbReference>
<evidence type="ECO:0000256" key="3">
    <source>
        <dbReference type="ARBA" id="ARBA00023136"/>
    </source>
</evidence>
<dbReference type="PANTHER" id="PTHR12483">
    <property type="entry name" value="SOLUTE CARRIER FAMILY 31 COPPER TRANSPORTERS"/>
    <property type="match status" value="1"/>
</dbReference>
<evidence type="ECO:0000256" key="4">
    <source>
        <dbReference type="RuleBase" id="RU367022"/>
    </source>
</evidence>
<dbReference type="InterPro" id="IPR007274">
    <property type="entry name" value="Cop_transporter"/>
</dbReference>
<evidence type="ECO:0000313" key="5">
    <source>
        <dbReference type="EMBL" id="ORY02878.1"/>
    </source>
</evidence>
<keyword evidence="1 4" id="KW-0812">Transmembrane</keyword>
<gene>
    <name evidence="5" type="ORF">K493DRAFT_207680</name>
</gene>
<keyword evidence="2 4" id="KW-1133">Transmembrane helix</keyword>
<reference evidence="5 6" key="1">
    <citation type="submission" date="2016-07" db="EMBL/GenBank/DDBJ databases">
        <title>Pervasive Adenine N6-methylation of Active Genes in Fungi.</title>
        <authorList>
            <consortium name="DOE Joint Genome Institute"/>
            <person name="Mondo S.J."/>
            <person name="Dannebaum R.O."/>
            <person name="Kuo R.C."/>
            <person name="Labutti K."/>
            <person name="Haridas S."/>
            <person name="Kuo A."/>
            <person name="Salamov A."/>
            <person name="Ahrendt S.R."/>
            <person name="Lipzen A."/>
            <person name="Sullivan W."/>
            <person name="Andreopoulos W.B."/>
            <person name="Clum A."/>
            <person name="Lindquist E."/>
            <person name="Daum C."/>
            <person name="Ramamoorthy G.K."/>
            <person name="Gryganskyi A."/>
            <person name="Culley D."/>
            <person name="Magnuson J.K."/>
            <person name="James T.Y."/>
            <person name="O'Malley M.A."/>
            <person name="Stajich J.E."/>
            <person name="Spatafora J.W."/>
            <person name="Visel A."/>
            <person name="Grigoriev I.V."/>
        </authorList>
    </citation>
    <scope>NUCLEOTIDE SEQUENCE [LARGE SCALE GENOMIC DNA]</scope>
    <source>
        <strain evidence="5 6">CBS 931.73</strain>
    </source>
</reference>
<keyword evidence="4" id="KW-0187">Copper transport</keyword>
<protein>
    <recommendedName>
        <fullName evidence="4">Copper transport protein</fullName>
    </recommendedName>
</protein>
<keyword evidence="4" id="KW-0186">Copper</keyword>
<dbReference type="InParanoid" id="A0A1Y1YXW1"/>
<dbReference type="EMBL" id="MCFE01000052">
    <property type="protein sequence ID" value="ORY02878.1"/>
    <property type="molecule type" value="Genomic_DNA"/>
</dbReference>
<dbReference type="PANTHER" id="PTHR12483:SF115">
    <property type="entry name" value="COPPER TRANSPORT PROTEIN"/>
    <property type="match status" value="1"/>
</dbReference>
<name>A0A1Y1YXW1_9FUNG</name>
<dbReference type="OrthoDB" id="161814at2759"/>
<keyword evidence="4" id="KW-0813">Transport</keyword>
<accession>A0A1Y1YXW1</accession>
<feature type="transmembrane region" description="Helical" evidence="4">
    <location>
        <begin position="110"/>
        <end position="127"/>
    </location>
</feature>
<organism evidence="5 6">
    <name type="scientific">Basidiobolus meristosporus CBS 931.73</name>
    <dbReference type="NCBI Taxonomy" id="1314790"/>
    <lineage>
        <taxon>Eukaryota</taxon>
        <taxon>Fungi</taxon>
        <taxon>Fungi incertae sedis</taxon>
        <taxon>Zoopagomycota</taxon>
        <taxon>Entomophthoromycotina</taxon>
        <taxon>Basidiobolomycetes</taxon>
        <taxon>Basidiobolales</taxon>
        <taxon>Basidiobolaceae</taxon>
        <taxon>Basidiobolus</taxon>
    </lineage>
</organism>
<evidence type="ECO:0000256" key="1">
    <source>
        <dbReference type="ARBA" id="ARBA00022692"/>
    </source>
</evidence>
<comment type="subcellular location">
    <subcellularLocation>
        <location evidence="4">Membrane</location>
        <topology evidence="4">Multi-pass membrane protein</topology>
    </subcellularLocation>
</comment>